<evidence type="ECO:0000256" key="9">
    <source>
        <dbReference type="HAMAP-Rule" id="MF_00104"/>
    </source>
</evidence>
<keyword evidence="9" id="KW-0963">Cytoplasm</keyword>
<keyword evidence="13" id="KW-1185">Reference proteome</keyword>
<evidence type="ECO:0000256" key="8">
    <source>
        <dbReference type="ARBA" id="ARBA00022884"/>
    </source>
</evidence>
<dbReference type="SMART" id="SM00535">
    <property type="entry name" value="RIBOc"/>
    <property type="match status" value="1"/>
</dbReference>
<dbReference type="GO" id="GO:0046872">
    <property type="term" value="F:metal ion binding"/>
    <property type="evidence" value="ECO:0007669"/>
    <property type="project" value="UniProtKB-KW"/>
</dbReference>
<feature type="active site" evidence="9">
    <location>
        <position position="53"/>
    </location>
</feature>
<dbReference type="GO" id="GO:0005737">
    <property type="term" value="C:cytoplasm"/>
    <property type="evidence" value="ECO:0007669"/>
    <property type="project" value="UniProtKB-SubCell"/>
</dbReference>
<dbReference type="GO" id="GO:0006364">
    <property type="term" value="P:rRNA processing"/>
    <property type="evidence" value="ECO:0007669"/>
    <property type="project" value="UniProtKB-UniRule"/>
</dbReference>
<keyword evidence="9" id="KW-0699">rRNA-binding</keyword>
<comment type="similarity">
    <text evidence="2">Belongs to the ribonuclease III family.</text>
</comment>
<dbReference type="EC" id="3.1.26.3" evidence="9"/>
<dbReference type="GO" id="GO:0019843">
    <property type="term" value="F:rRNA binding"/>
    <property type="evidence" value="ECO:0007669"/>
    <property type="project" value="UniProtKB-KW"/>
</dbReference>
<keyword evidence="8 9" id="KW-0694">RNA-binding</keyword>
<evidence type="ECO:0000313" key="13">
    <source>
        <dbReference type="Proteomes" id="UP000515819"/>
    </source>
</evidence>
<gene>
    <name evidence="9 12" type="primary">rnc</name>
    <name evidence="12" type="ORF">H9Q76_06420</name>
</gene>
<protein>
    <recommendedName>
        <fullName evidence="9">Ribonuclease 3</fullName>
        <ecNumber evidence="9">3.1.26.3</ecNumber>
    </recommendedName>
    <alternativeName>
        <fullName evidence="9">Ribonuclease III</fullName>
        <shortName evidence="9">RNase III</shortName>
    </alternativeName>
</protein>
<dbReference type="NCBIfam" id="TIGR02191">
    <property type="entry name" value="RNaseIII"/>
    <property type="match status" value="1"/>
</dbReference>
<keyword evidence="9" id="KW-0479">Metal-binding</keyword>
<feature type="active site" evidence="9">
    <location>
        <position position="125"/>
    </location>
</feature>
<dbReference type="SUPFAM" id="SSF69065">
    <property type="entry name" value="RNase III domain-like"/>
    <property type="match status" value="1"/>
</dbReference>
<comment type="cofactor">
    <cofactor evidence="9">
        <name>Mg(2+)</name>
        <dbReference type="ChEBI" id="CHEBI:18420"/>
    </cofactor>
</comment>
<dbReference type="Pfam" id="PF00035">
    <property type="entry name" value="dsrm"/>
    <property type="match status" value="1"/>
</dbReference>
<sequence length="233" mass="26959">MEHEGSLSELEALIGYTFQDIKHLETAITHKSFVNEKMVGRYMSYERYEFLGDAILEFIVSKYLFENYQTMPEGDLSKLRSSLVCEFTLSKISRDLRFGEFARFSKGERQTGGANRDSILCDMFESVLGAIYLDGGMECATAYVERFLLQDIEHKQRFHDAKSKLQEYVQKHKINLQYELLAEEGPDHNKQFTVRVVLDGKEMARKVAHSKKTAEQYAAFETLELLHQPTGKR</sequence>
<evidence type="ECO:0000259" key="11">
    <source>
        <dbReference type="PROSITE" id="PS50142"/>
    </source>
</evidence>
<feature type="binding site" evidence="9">
    <location>
        <position position="49"/>
    </location>
    <ligand>
        <name>Mg(2+)</name>
        <dbReference type="ChEBI" id="CHEBI:18420"/>
    </ligand>
</feature>
<dbReference type="RefSeq" id="WP_021985573.1">
    <property type="nucleotide sequence ID" value="NZ_CP060632.1"/>
</dbReference>
<dbReference type="InterPro" id="IPR011907">
    <property type="entry name" value="RNase_III"/>
</dbReference>
<dbReference type="SUPFAM" id="SSF54768">
    <property type="entry name" value="dsRNA-binding domain-like"/>
    <property type="match status" value="1"/>
</dbReference>
<keyword evidence="4 9" id="KW-0507">mRNA processing</keyword>
<dbReference type="PROSITE" id="PS50137">
    <property type="entry name" value="DS_RBD"/>
    <property type="match status" value="1"/>
</dbReference>
<evidence type="ECO:0000256" key="3">
    <source>
        <dbReference type="ARBA" id="ARBA00022552"/>
    </source>
</evidence>
<organism evidence="12 13">
    <name type="scientific">Wujia chipingensis</name>
    <dbReference type="NCBI Taxonomy" id="2763670"/>
    <lineage>
        <taxon>Bacteria</taxon>
        <taxon>Bacillati</taxon>
        <taxon>Bacillota</taxon>
        <taxon>Clostridia</taxon>
        <taxon>Lachnospirales</taxon>
        <taxon>Lachnospiraceae</taxon>
        <taxon>Wujia</taxon>
    </lineage>
</organism>
<dbReference type="FunFam" id="1.10.1520.10:FF:000001">
    <property type="entry name" value="Ribonuclease 3"/>
    <property type="match status" value="1"/>
</dbReference>
<dbReference type="Pfam" id="PF14622">
    <property type="entry name" value="Ribonucleas_3_3"/>
    <property type="match status" value="1"/>
</dbReference>
<dbReference type="GO" id="GO:0004525">
    <property type="term" value="F:ribonuclease III activity"/>
    <property type="evidence" value="ECO:0007669"/>
    <property type="project" value="UniProtKB-UniRule"/>
</dbReference>
<dbReference type="Gene3D" id="3.30.160.20">
    <property type="match status" value="1"/>
</dbReference>
<evidence type="ECO:0000259" key="10">
    <source>
        <dbReference type="PROSITE" id="PS50137"/>
    </source>
</evidence>
<evidence type="ECO:0000256" key="7">
    <source>
        <dbReference type="ARBA" id="ARBA00022801"/>
    </source>
</evidence>
<name>A0A7G9FQS1_9FIRM</name>
<dbReference type="CDD" id="cd00593">
    <property type="entry name" value="RIBOc"/>
    <property type="match status" value="1"/>
</dbReference>
<feature type="binding site" evidence="9">
    <location>
        <position position="125"/>
    </location>
    <ligand>
        <name>Mg(2+)</name>
        <dbReference type="ChEBI" id="CHEBI:18420"/>
    </ligand>
</feature>
<dbReference type="CDD" id="cd10845">
    <property type="entry name" value="DSRM_RNAse_III_family"/>
    <property type="match status" value="1"/>
</dbReference>
<accession>A0A7G9FQS1</accession>
<dbReference type="InterPro" id="IPR014720">
    <property type="entry name" value="dsRBD_dom"/>
</dbReference>
<dbReference type="PROSITE" id="PS50142">
    <property type="entry name" value="RNASE_3_2"/>
    <property type="match status" value="1"/>
</dbReference>
<dbReference type="InterPro" id="IPR036389">
    <property type="entry name" value="RNase_III_sf"/>
</dbReference>
<evidence type="ECO:0000256" key="6">
    <source>
        <dbReference type="ARBA" id="ARBA00022759"/>
    </source>
</evidence>
<evidence type="ECO:0000256" key="4">
    <source>
        <dbReference type="ARBA" id="ARBA00022664"/>
    </source>
</evidence>
<dbReference type="AlphaFoldDB" id="A0A7G9FQS1"/>
<keyword evidence="5 9" id="KW-0540">Nuclease</keyword>
<evidence type="ECO:0000313" key="12">
    <source>
        <dbReference type="EMBL" id="QNM00903.1"/>
    </source>
</evidence>
<dbReference type="HAMAP" id="MF_00104">
    <property type="entry name" value="RNase_III"/>
    <property type="match status" value="1"/>
</dbReference>
<dbReference type="SMART" id="SM00358">
    <property type="entry name" value="DSRM"/>
    <property type="match status" value="1"/>
</dbReference>
<comment type="subunit">
    <text evidence="9">Homodimer.</text>
</comment>
<comment type="function">
    <text evidence="9">Digests double-stranded RNA. Involved in the processing of primary rRNA transcript to yield the immediate precursors to the large and small rRNAs (23S and 16S). Processes some mRNAs, and tRNAs when they are encoded in the rRNA operon. Processes pre-crRNA and tracrRNA of type II CRISPR loci if present in the organism.</text>
</comment>
<feature type="binding site" evidence="9">
    <location>
        <position position="122"/>
    </location>
    <ligand>
        <name>Mg(2+)</name>
        <dbReference type="ChEBI" id="CHEBI:18420"/>
    </ligand>
</feature>
<proteinExistence type="inferred from homology"/>
<dbReference type="PANTHER" id="PTHR11207:SF0">
    <property type="entry name" value="RIBONUCLEASE 3"/>
    <property type="match status" value="1"/>
</dbReference>
<keyword evidence="6 9" id="KW-0255">Endonuclease</keyword>
<keyword evidence="7 9" id="KW-0378">Hydrolase</keyword>
<keyword evidence="3 9" id="KW-0698">rRNA processing</keyword>
<dbReference type="EMBL" id="CP060632">
    <property type="protein sequence ID" value="QNM00903.1"/>
    <property type="molecule type" value="Genomic_DNA"/>
</dbReference>
<evidence type="ECO:0000256" key="1">
    <source>
        <dbReference type="ARBA" id="ARBA00000109"/>
    </source>
</evidence>
<feature type="domain" description="RNase III" evidence="11">
    <location>
        <begin position="7"/>
        <end position="136"/>
    </location>
</feature>
<keyword evidence="9" id="KW-0460">Magnesium</keyword>
<dbReference type="GO" id="GO:0006397">
    <property type="term" value="P:mRNA processing"/>
    <property type="evidence" value="ECO:0007669"/>
    <property type="project" value="UniProtKB-UniRule"/>
</dbReference>
<evidence type="ECO:0000256" key="5">
    <source>
        <dbReference type="ARBA" id="ARBA00022722"/>
    </source>
</evidence>
<dbReference type="PANTHER" id="PTHR11207">
    <property type="entry name" value="RIBONUCLEASE III"/>
    <property type="match status" value="1"/>
</dbReference>
<evidence type="ECO:0000256" key="2">
    <source>
        <dbReference type="ARBA" id="ARBA00010183"/>
    </source>
</evidence>
<comment type="subcellular location">
    <subcellularLocation>
        <location evidence="9">Cytoplasm</location>
    </subcellularLocation>
</comment>
<feature type="domain" description="DRBM" evidence="10">
    <location>
        <begin position="160"/>
        <end position="228"/>
    </location>
</feature>
<dbReference type="Proteomes" id="UP000515819">
    <property type="component" value="Chromosome"/>
</dbReference>
<dbReference type="KEGG" id="wcp:H9Q76_06420"/>
<dbReference type="GO" id="GO:0008033">
    <property type="term" value="P:tRNA processing"/>
    <property type="evidence" value="ECO:0007669"/>
    <property type="project" value="UniProtKB-KW"/>
</dbReference>
<dbReference type="Gene3D" id="1.10.1520.10">
    <property type="entry name" value="Ribonuclease III domain"/>
    <property type="match status" value="1"/>
</dbReference>
<dbReference type="InterPro" id="IPR000999">
    <property type="entry name" value="RNase_III_dom"/>
</dbReference>
<dbReference type="GO" id="GO:0010468">
    <property type="term" value="P:regulation of gene expression"/>
    <property type="evidence" value="ECO:0007669"/>
    <property type="project" value="TreeGrafter"/>
</dbReference>
<dbReference type="GO" id="GO:0003725">
    <property type="term" value="F:double-stranded RNA binding"/>
    <property type="evidence" value="ECO:0007669"/>
    <property type="project" value="TreeGrafter"/>
</dbReference>
<keyword evidence="9" id="KW-0819">tRNA processing</keyword>
<comment type="catalytic activity">
    <reaction evidence="1 9">
        <text>Endonucleolytic cleavage to 5'-phosphomonoester.</text>
        <dbReference type="EC" id="3.1.26.3"/>
    </reaction>
</comment>
<reference evidence="12 13" key="1">
    <citation type="submission" date="2020-08" db="EMBL/GenBank/DDBJ databases">
        <authorList>
            <person name="Liu C."/>
            <person name="Sun Q."/>
        </authorList>
    </citation>
    <scope>NUCLEOTIDE SEQUENCE [LARGE SCALE GENOMIC DNA]</scope>
    <source>
        <strain evidence="12 13">NSJ-4</strain>
    </source>
</reference>